<dbReference type="PANTHER" id="PTHR31511">
    <property type="entry name" value="PROTEIN CBG23764"/>
    <property type="match status" value="1"/>
</dbReference>
<evidence type="ECO:0000313" key="2">
    <source>
        <dbReference type="Proteomes" id="UP001054837"/>
    </source>
</evidence>
<dbReference type="GO" id="GO:0071897">
    <property type="term" value="P:DNA biosynthetic process"/>
    <property type="evidence" value="ECO:0007669"/>
    <property type="project" value="UniProtKB-ARBA"/>
</dbReference>
<dbReference type="InterPro" id="IPR043502">
    <property type="entry name" value="DNA/RNA_pol_sf"/>
</dbReference>
<dbReference type="SUPFAM" id="SSF56672">
    <property type="entry name" value="DNA/RNA polymerases"/>
    <property type="match status" value="1"/>
</dbReference>
<dbReference type="GO" id="GO:0000166">
    <property type="term" value="F:nucleotide binding"/>
    <property type="evidence" value="ECO:0007669"/>
    <property type="project" value="InterPro"/>
</dbReference>
<name>A0AAV4REN4_9ARAC</name>
<dbReference type="GO" id="GO:0003676">
    <property type="term" value="F:nucleic acid binding"/>
    <property type="evidence" value="ECO:0007669"/>
    <property type="project" value="InterPro"/>
</dbReference>
<comment type="caution">
    <text evidence="1">The sequence shown here is derived from an EMBL/GenBank/DDBJ whole genome shotgun (WGS) entry which is preliminary data.</text>
</comment>
<dbReference type="AlphaFoldDB" id="A0AAV4REN4"/>
<dbReference type="Proteomes" id="UP001054837">
    <property type="component" value="Unassembled WGS sequence"/>
</dbReference>
<evidence type="ECO:0000313" key="1">
    <source>
        <dbReference type="EMBL" id="GIY20130.1"/>
    </source>
</evidence>
<accession>A0AAV4REN4</accession>
<sequence>MEKLNDKCLPNKEMFHNILRNSSISDSDYNHALTVFEAFECKTFSNYLEIYENVDVVMLAEIFLSFRRTSMQSYHLDPVHFITSAQLTWNAGLKISKVELQLLGNVNEYLWFEKSMRGGVCLLGRRHAIANNPYIAENYDETLPSNYILALDANNFYGFAMSQFLPVGNFSWLDSEELSKFDVLELEEDSDIGYILEVDLLYPEHLHNMHNDLPLAPEHVLITYDISNYSKNLCDEFSLKSTLPSKKLTPNFFPKTNYVTHCLNLKFYLEQGMILTKIHRILAFKQSPWLKSYIDFNNKKRIEANSEFQKSFFKKMNNSFFGRTMINVRRKISIKGSLTAEGCKKNVSSPLLDYFEPINDNLTLFKMKKPNLVLDKPIFIGFCVLELSKLQMFKLYYTHFKSYYGSKCELLYSDTDSLYMNIETKDVYQDLRRKFKGILDLSNFERDSPMFDDSNKGKLGLLKSETL</sequence>
<proteinExistence type="predicted"/>
<protein>
    <submittedName>
        <fullName evidence="1">C2H2-type domain-containing protein</fullName>
    </submittedName>
</protein>
<dbReference type="EMBL" id="BPLQ01006103">
    <property type="protein sequence ID" value="GIY20130.1"/>
    <property type="molecule type" value="Genomic_DNA"/>
</dbReference>
<organism evidence="1 2">
    <name type="scientific">Caerostris darwini</name>
    <dbReference type="NCBI Taxonomy" id="1538125"/>
    <lineage>
        <taxon>Eukaryota</taxon>
        <taxon>Metazoa</taxon>
        <taxon>Ecdysozoa</taxon>
        <taxon>Arthropoda</taxon>
        <taxon>Chelicerata</taxon>
        <taxon>Arachnida</taxon>
        <taxon>Araneae</taxon>
        <taxon>Araneomorphae</taxon>
        <taxon>Entelegynae</taxon>
        <taxon>Araneoidea</taxon>
        <taxon>Araneidae</taxon>
        <taxon>Caerostris</taxon>
    </lineage>
</organism>
<dbReference type="PROSITE" id="PS00116">
    <property type="entry name" value="DNA_POLYMERASE_B"/>
    <property type="match status" value="1"/>
</dbReference>
<keyword evidence="2" id="KW-1185">Reference proteome</keyword>
<dbReference type="InterPro" id="IPR017964">
    <property type="entry name" value="DNA-dir_DNA_pol_B_CS"/>
</dbReference>
<dbReference type="PANTHER" id="PTHR31511:SF12">
    <property type="entry name" value="RHO TERMINATION FACTOR N-TERMINAL DOMAIN-CONTAINING PROTEIN"/>
    <property type="match status" value="1"/>
</dbReference>
<reference evidence="1 2" key="1">
    <citation type="submission" date="2021-06" db="EMBL/GenBank/DDBJ databases">
        <title>Caerostris darwini draft genome.</title>
        <authorList>
            <person name="Kono N."/>
            <person name="Arakawa K."/>
        </authorList>
    </citation>
    <scope>NUCLEOTIDE SEQUENCE [LARGE SCALE GENOMIC DNA]</scope>
</reference>
<gene>
    <name evidence="1" type="primary">AVEN_87773_1</name>
    <name evidence="1" type="ORF">CDAR_176951</name>
</gene>